<proteinExistence type="predicted"/>
<dbReference type="NCBIfam" id="TIGR04183">
    <property type="entry name" value="Por_Secre_tail"/>
    <property type="match status" value="1"/>
</dbReference>
<dbReference type="EMBL" id="CP019336">
    <property type="protein sequence ID" value="AUC23624.1"/>
    <property type="molecule type" value="Genomic_DNA"/>
</dbReference>
<evidence type="ECO:0000256" key="1">
    <source>
        <dbReference type="ARBA" id="ARBA00022729"/>
    </source>
</evidence>
<dbReference type="SUPFAM" id="SSF49785">
    <property type="entry name" value="Galactose-binding domain-like"/>
    <property type="match status" value="1"/>
</dbReference>
<gene>
    <name evidence="4" type="ORF">BTO15_16655</name>
</gene>
<feature type="signal peptide" evidence="2">
    <location>
        <begin position="1"/>
        <end position="20"/>
    </location>
</feature>
<sequence length="609" mass="65955">MKKITLLLAFLITSIGFSQQQEYHLDFEEGTPSGLASNWYTFDNEPAPAEIVDNPNLNGVNATTSKVMKIVMGPSNAFYAGVNNKWEDSKFGTWKIDMSVASNLTLTMDVHKNYVGTVGIKMGTNSAGTSFQITDQNVGNLVVNEWQTLTFDLSGINPNGDLSNISQMVVFVDWTQDMADRAEGNTIYIDNIKFNAEKLTDAPAAPVAGTASLPLDFESEITWSDFDGGVVSTVTNPYNNADNTSEKVGKMVKFEGKTWGGSALTLSSAMDFANNDTFTMKVYSPRVGAKVLLKVENSGDAGINYSKEVLTTIANGWETLTFDYAAISKTASYKKLVIIFDNDIMGDGSENYTFYIDDISLSSSGVVIPKVALPLDFESATTWGDFDGGAVTTETNPHSNADNTSANVGKMVKSAGQPWGGSSLNMSAAMDFANNDMFTMKVFSPRVGAKVLLKVEDSGNGAIFFEKEVATTMANTWETLTFDYTSINKANTYDKLVIIFDNGTEGDGSANFTFYIDDVVLFNSATAGVNDNALSNVSMFPNPTSNRLNITAQNIIKSAAIYNLLGKQVMSLEINKNNESIDVSNLSSGIYLIKCSINSVFATAKFIKE</sequence>
<feature type="chain" id="PRO_5045903401" description="Secretion system C-terminal sorting domain-containing protein" evidence="2">
    <location>
        <begin position="21"/>
        <end position="609"/>
    </location>
</feature>
<dbReference type="InterPro" id="IPR026444">
    <property type="entry name" value="Secre_tail"/>
</dbReference>
<evidence type="ECO:0000313" key="4">
    <source>
        <dbReference type="EMBL" id="AUC23624.1"/>
    </source>
</evidence>
<dbReference type="Gene3D" id="2.60.120.260">
    <property type="entry name" value="Galactose-binding domain-like"/>
    <property type="match status" value="2"/>
</dbReference>
<feature type="domain" description="Secretion system C-terminal sorting" evidence="3">
    <location>
        <begin position="539"/>
        <end position="607"/>
    </location>
</feature>
<dbReference type="Gene3D" id="2.60.120.430">
    <property type="entry name" value="Galactose-binding lectin"/>
    <property type="match status" value="1"/>
</dbReference>
<protein>
    <recommendedName>
        <fullName evidence="3">Secretion system C-terminal sorting domain-containing protein</fullName>
    </recommendedName>
</protein>
<organism evidence="4 5">
    <name type="scientific">Polaribacter sejongensis</name>
    <dbReference type="NCBI Taxonomy" id="985043"/>
    <lineage>
        <taxon>Bacteria</taxon>
        <taxon>Pseudomonadati</taxon>
        <taxon>Bacteroidota</taxon>
        <taxon>Flavobacteriia</taxon>
        <taxon>Flavobacteriales</taxon>
        <taxon>Flavobacteriaceae</taxon>
    </lineage>
</organism>
<name>A0ABN5FH73_9FLAO</name>
<dbReference type="InterPro" id="IPR008979">
    <property type="entry name" value="Galactose-bd-like_sf"/>
</dbReference>
<keyword evidence="5" id="KW-1185">Reference proteome</keyword>
<reference evidence="4 5" key="1">
    <citation type="submission" date="2017-02" db="EMBL/GenBank/DDBJ databases">
        <title>Trade-off between light-utilization and light-protection in marine flavobacteria.</title>
        <authorList>
            <person name="Kumagai Y."/>
            <person name="Yoshizawa S."/>
            <person name="Kogure K."/>
            <person name="Iwasaki W."/>
        </authorList>
    </citation>
    <scope>NUCLEOTIDE SEQUENCE [LARGE SCALE GENOMIC DNA]</scope>
    <source>
        <strain evidence="4 5">KCTC 23670</strain>
    </source>
</reference>
<dbReference type="RefSeq" id="WP_208889656.1">
    <property type="nucleotide sequence ID" value="NZ_CP019336.1"/>
</dbReference>
<evidence type="ECO:0000259" key="3">
    <source>
        <dbReference type="Pfam" id="PF18962"/>
    </source>
</evidence>
<evidence type="ECO:0000313" key="5">
    <source>
        <dbReference type="Proteomes" id="UP000232721"/>
    </source>
</evidence>
<evidence type="ECO:0000256" key="2">
    <source>
        <dbReference type="SAM" id="SignalP"/>
    </source>
</evidence>
<accession>A0ABN5FH73</accession>
<keyword evidence="1 2" id="KW-0732">Signal</keyword>
<dbReference type="Proteomes" id="UP000232721">
    <property type="component" value="Chromosome"/>
</dbReference>
<dbReference type="Pfam" id="PF18962">
    <property type="entry name" value="Por_Secre_tail"/>
    <property type="match status" value="1"/>
</dbReference>